<dbReference type="EMBL" id="GG662614">
    <property type="protein sequence ID" value="EWS73228.1"/>
    <property type="molecule type" value="Genomic_DNA"/>
</dbReference>
<dbReference type="InterPro" id="IPR014710">
    <property type="entry name" value="RmlC-like_jellyroll"/>
</dbReference>
<feature type="domain" description="Cyclic nucleotide-binding" evidence="8">
    <location>
        <begin position="396"/>
        <end position="502"/>
    </location>
</feature>
<keyword evidence="3 7" id="KW-0812">Transmembrane</keyword>
<keyword evidence="4 7" id="KW-1133">Transmembrane helix</keyword>
<evidence type="ECO:0000256" key="4">
    <source>
        <dbReference type="ARBA" id="ARBA00022989"/>
    </source>
</evidence>
<dbReference type="GO" id="GO:0098855">
    <property type="term" value="C:HCN channel complex"/>
    <property type="evidence" value="ECO:0007669"/>
    <property type="project" value="TreeGrafter"/>
</dbReference>
<feature type="transmembrane region" description="Helical" evidence="7">
    <location>
        <begin position="290"/>
        <end position="313"/>
    </location>
</feature>
<dbReference type="OrthoDB" id="296750at2759"/>
<dbReference type="InterPro" id="IPR051413">
    <property type="entry name" value="K/Na_HCN_channel"/>
</dbReference>
<dbReference type="AlphaFoldDB" id="W7XA02"/>
<dbReference type="RefSeq" id="XP_012654239.1">
    <property type="nucleotide sequence ID" value="XM_012798785.1"/>
</dbReference>
<accession>W7XA02</accession>
<keyword evidence="2" id="KW-0813">Transport</keyword>
<dbReference type="PANTHER" id="PTHR45689">
    <property type="entry name" value="I[[H]] CHANNEL, ISOFORM E"/>
    <property type="match status" value="1"/>
</dbReference>
<dbReference type="Gene3D" id="2.60.120.10">
    <property type="entry name" value="Jelly Rolls"/>
    <property type="match status" value="1"/>
</dbReference>
<dbReference type="InParanoid" id="W7XA02"/>
<dbReference type="SUPFAM" id="SSF51206">
    <property type="entry name" value="cAMP-binding domain-like"/>
    <property type="match status" value="1"/>
</dbReference>
<organism evidence="9 10">
    <name type="scientific">Tetrahymena thermophila (strain SB210)</name>
    <dbReference type="NCBI Taxonomy" id="312017"/>
    <lineage>
        <taxon>Eukaryota</taxon>
        <taxon>Sar</taxon>
        <taxon>Alveolata</taxon>
        <taxon>Ciliophora</taxon>
        <taxon>Intramacronucleata</taxon>
        <taxon>Oligohymenophorea</taxon>
        <taxon>Hymenostomatida</taxon>
        <taxon>Tetrahymenina</taxon>
        <taxon>Tetrahymenidae</taxon>
        <taxon>Tetrahymena</taxon>
    </lineage>
</organism>
<comment type="subcellular location">
    <subcellularLocation>
        <location evidence="1">Membrane</location>
        <topology evidence="1">Multi-pass membrane protein</topology>
    </subcellularLocation>
</comment>
<evidence type="ECO:0000256" key="5">
    <source>
        <dbReference type="ARBA" id="ARBA00023065"/>
    </source>
</evidence>
<evidence type="ECO:0000256" key="6">
    <source>
        <dbReference type="ARBA" id="ARBA00023136"/>
    </source>
</evidence>
<evidence type="ECO:0000313" key="9">
    <source>
        <dbReference type="EMBL" id="EWS73228.1"/>
    </source>
</evidence>
<sequence length="829" mass="97534">MDPIENYDFINKRKSQMQKCLEKDSKLDVLNQRVEESCQSELDQIPMDFLNQKNNQTQQFSNIISQYDEQNQTVFLNQNFNETNNKSHSHSIKFVNHIHNQLLNNDSKIMEQTDYENGQTKANKLKAKNTQVLNYFQSKNDPSKGLLQSKEFVLLSKIKSKMKKFFREKTYGGKNFNLQNPKLRMLINDKMQKLNDIQISICMLIQNYYMMQLVKLVLKVFVIAHIIACLWYLVGYIELEYIGEEQTWFDESIAATDRNWVKLYICSLYWSLTLMTTGSNEAHTVLQISFTSFIMLFTTIIFGYLLNIIGIILSEVDQEEENQRRDINQINKYMRKRLISKNLQREINLDLEYYYHHNFKKNDDQNQVVLSKISENLLKDLKKEYFGRLLKKIDIITGQFSQETQQKLLFCIEEQNYLPGQVINNYQNYDEFRLIYIIQGQVELVRSCSDNSSTGFVIDTFGKDKVIGQIAFFSGIQDEITFKVVDFTQVLSIPRDKFLEIVKQNELDMQIFCSIKDKIKFNYNFEDIKIKCDICNGLVHQQYDCPLLHFDKQSYKVKVNYILNLKQRRQNYDRKYKYQCNTLVRQYQTEDACKLFNMSNNVQEFFVTSPYFNHSVSLVEGLLESENEVENCNFNMKTARSIGQIKQEEEESKSLSAELIKKKKKTLIKKRNSQQICLNVDSQLSNFLHDECNTSENSIKEKLQKETSIVSKLMENSTAHGVQQNQTIQSNLQGIIKAITQQYLLKFSKLENILKGFSGQQLILGKQINQNSQRGNTQNSIIDNIILLDFDLKKDYTIYFPNGNLEKILLNYNQKVRKNAIKILKRKKK</sequence>
<dbReference type="GeneID" id="24442107"/>
<evidence type="ECO:0000259" key="8">
    <source>
        <dbReference type="PROSITE" id="PS50042"/>
    </source>
</evidence>
<evidence type="ECO:0000256" key="3">
    <source>
        <dbReference type="ARBA" id="ARBA00022692"/>
    </source>
</evidence>
<name>W7XA02_TETTS</name>
<dbReference type="Proteomes" id="UP000009168">
    <property type="component" value="Unassembled WGS sequence"/>
</dbReference>
<reference evidence="10" key="1">
    <citation type="journal article" date="2006" name="PLoS Biol.">
        <title>Macronuclear genome sequence of the ciliate Tetrahymena thermophila, a model eukaryote.</title>
        <authorList>
            <person name="Eisen J.A."/>
            <person name="Coyne R.S."/>
            <person name="Wu M."/>
            <person name="Wu D."/>
            <person name="Thiagarajan M."/>
            <person name="Wortman J.R."/>
            <person name="Badger J.H."/>
            <person name="Ren Q."/>
            <person name="Amedeo P."/>
            <person name="Jones K.M."/>
            <person name="Tallon L.J."/>
            <person name="Delcher A.L."/>
            <person name="Salzberg S.L."/>
            <person name="Silva J.C."/>
            <person name="Haas B.J."/>
            <person name="Majoros W.H."/>
            <person name="Farzad M."/>
            <person name="Carlton J.M."/>
            <person name="Smith R.K. Jr."/>
            <person name="Garg J."/>
            <person name="Pearlman R.E."/>
            <person name="Karrer K.M."/>
            <person name="Sun L."/>
            <person name="Manning G."/>
            <person name="Elde N.C."/>
            <person name="Turkewitz A.P."/>
            <person name="Asai D.J."/>
            <person name="Wilkes D.E."/>
            <person name="Wang Y."/>
            <person name="Cai H."/>
            <person name="Collins K."/>
            <person name="Stewart B.A."/>
            <person name="Lee S.R."/>
            <person name="Wilamowska K."/>
            <person name="Weinberg Z."/>
            <person name="Ruzzo W.L."/>
            <person name="Wloga D."/>
            <person name="Gaertig J."/>
            <person name="Frankel J."/>
            <person name="Tsao C.-C."/>
            <person name="Gorovsky M.A."/>
            <person name="Keeling P.J."/>
            <person name="Waller R.F."/>
            <person name="Patron N.J."/>
            <person name="Cherry J.M."/>
            <person name="Stover N.A."/>
            <person name="Krieger C.J."/>
            <person name="del Toro C."/>
            <person name="Ryder H.F."/>
            <person name="Williamson S.C."/>
            <person name="Barbeau R.A."/>
            <person name="Hamilton E.P."/>
            <person name="Orias E."/>
        </authorList>
    </citation>
    <scope>NUCLEOTIDE SEQUENCE [LARGE SCALE GENOMIC DNA]</scope>
    <source>
        <strain evidence="10">SB210</strain>
    </source>
</reference>
<dbReference type="KEGG" id="tet:TTHERM_001295369"/>
<evidence type="ECO:0000313" key="10">
    <source>
        <dbReference type="Proteomes" id="UP000009168"/>
    </source>
</evidence>
<dbReference type="PROSITE" id="PS50042">
    <property type="entry name" value="CNMP_BINDING_3"/>
    <property type="match status" value="1"/>
</dbReference>
<feature type="transmembrane region" description="Helical" evidence="7">
    <location>
        <begin position="216"/>
        <end position="239"/>
    </location>
</feature>
<dbReference type="InterPro" id="IPR018490">
    <property type="entry name" value="cNMP-bd_dom_sf"/>
</dbReference>
<dbReference type="PANTHER" id="PTHR45689:SF5">
    <property type="entry name" value="I[[H]] CHANNEL, ISOFORM E"/>
    <property type="match status" value="1"/>
</dbReference>
<dbReference type="Pfam" id="PF00520">
    <property type="entry name" value="Ion_trans"/>
    <property type="match status" value="1"/>
</dbReference>
<dbReference type="GO" id="GO:0003254">
    <property type="term" value="P:regulation of membrane depolarization"/>
    <property type="evidence" value="ECO:0007669"/>
    <property type="project" value="TreeGrafter"/>
</dbReference>
<dbReference type="Gene3D" id="1.10.287.70">
    <property type="match status" value="1"/>
</dbReference>
<evidence type="ECO:0000256" key="2">
    <source>
        <dbReference type="ARBA" id="ARBA00022448"/>
    </source>
</evidence>
<dbReference type="InterPro" id="IPR005821">
    <property type="entry name" value="Ion_trans_dom"/>
</dbReference>
<gene>
    <name evidence="9" type="ORF">TTHERM_001295369</name>
</gene>
<protein>
    <submittedName>
        <fullName evidence="9">Cyclic nucleotide-binding domain protein</fullName>
    </submittedName>
</protein>
<keyword evidence="6 7" id="KW-0472">Membrane</keyword>
<dbReference type="CDD" id="cd00038">
    <property type="entry name" value="CAP_ED"/>
    <property type="match status" value="1"/>
</dbReference>
<dbReference type="GO" id="GO:0005249">
    <property type="term" value="F:voltage-gated potassium channel activity"/>
    <property type="evidence" value="ECO:0007669"/>
    <property type="project" value="TreeGrafter"/>
</dbReference>
<evidence type="ECO:0000256" key="7">
    <source>
        <dbReference type="SAM" id="Phobius"/>
    </source>
</evidence>
<proteinExistence type="predicted"/>
<dbReference type="InterPro" id="IPR000595">
    <property type="entry name" value="cNMP-bd_dom"/>
</dbReference>
<keyword evidence="10" id="KW-1185">Reference proteome</keyword>
<dbReference type="GO" id="GO:0035725">
    <property type="term" value="P:sodium ion transmembrane transport"/>
    <property type="evidence" value="ECO:0007669"/>
    <property type="project" value="TreeGrafter"/>
</dbReference>
<keyword evidence="5" id="KW-0406">Ion transport</keyword>
<evidence type="ECO:0000256" key="1">
    <source>
        <dbReference type="ARBA" id="ARBA00004141"/>
    </source>
</evidence>
<dbReference type="Pfam" id="PF00027">
    <property type="entry name" value="cNMP_binding"/>
    <property type="match status" value="1"/>
</dbReference>
<dbReference type="SUPFAM" id="SSF81324">
    <property type="entry name" value="Voltage-gated potassium channels"/>
    <property type="match status" value="1"/>
</dbReference>